<organism evidence="3 4">
    <name type="scientific">Lactuca sativa</name>
    <name type="common">Garden lettuce</name>
    <dbReference type="NCBI Taxonomy" id="4236"/>
    <lineage>
        <taxon>Eukaryota</taxon>
        <taxon>Viridiplantae</taxon>
        <taxon>Streptophyta</taxon>
        <taxon>Embryophyta</taxon>
        <taxon>Tracheophyta</taxon>
        <taxon>Spermatophyta</taxon>
        <taxon>Magnoliopsida</taxon>
        <taxon>eudicotyledons</taxon>
        <taxon>Gunneridae</taxon>
        <taxon>Pentapetalae</taxon>
        <taxon>asterids</taxon>
        <taxon>campanulids</taxon>
        <taxon>Asterales</taxon>
        <taxon>Asteraceae</taxon>
        <taxon>Cichorioideae</taxon>
        <taxon>Cichorieae</taxon>
        <taxon>Lactucinae</taxon>
        <taxon>Lactuca</taxon>
    </lineage>
</organism>
<evidence type="ECO:0000313" key="3">
    <source>
        <dbReference type="EMBL" id="KAJ0224085.1"/>
    </source>
</evidence>
<dbReference type="InterPro" id="IPR004332">
    <property type="entry name" value="Transposase_MuDR"/>
</dbReference>
<name>A0A9R1WK02_LACSA</name>
<protein>
    <recommendedName>
        <fullName evidence="2">Transposase MuDR plant domain-containing protein</fullName>
    </recommendedName>
</protein>
<feature type="domain" description="Transposase MuDR plant" evidence="2">
    <location>
        <begin position="183"/>
        <end position="217"/>
    </location>
</feature>
<sequence length="222" mass="25888">MFYIKLHTPTVHLYLTVVGEEVEEQVVVNNQFNPTKSNRGQIESQCDGNHSRGRGNEVPMGYEKKVSVNDKFVSDNDTFVSDNDKDAKMGTTELQHQNLLEFGEVPKIYDRRCQEKSNEGWSDDEYTQRTTNFNPWYCIPSIPDCPEPILEHGPFHSLGPNDKLIVNQTYNTKKYLDFFVKFKSIREKFQIKVQKSSKSRYQVVCMQENCHWRLYTSLIQGT</sequence>
<evidence type="ECO:0000256" key="1">
    <source>
        <dbReference type="SAM" id="MobiDB-lite"/>
    </source>
</evidence>
<dbReference type="EMBL" id="NBSK02000002">
    <property type="protein sequence ID" value="KAJ0224085.1"/>
    <property type="molecule type" value="Genomic_DNA"/>
</dbReference>
<reference evidence="3 4" key="1">
    <citation type="journal article" date="2017" name="Nat. Commun.">
        <title>Genome assembly with in vitro proximity ligation data and whole-genome triplication in lettuce.</title>
        <authorList>
            <person name="Reyes-Chin-Wo S."/>
            <person name="Wang Z."/>
            <person name="Yang X."/>
            <person name="Kozik A."/>
            <person name="Arikit S."/>
            <person name="Song C."/>
            <person name="Xia L."/>
            <person name="Froenicke L."/>
            <person name="Lavelle D.O."/>
            <person name="Truco M.J."/>
            <person name="Xia R."/>
            <person name="Zhu S."/>
            <person name="Xu C."/>
            <person name="Xu H."/>
            <person name="Xu X."/>
            <person name="Cox K."/>
            <person name="Korf I."/>
            <person name="Meyers B.C."/>
            <person name="Michelmore R.W."/>
        </authorList>
    </citation>
    <scope>NUCLEOTIDE SEQUENCE [LARGE SCALE GENOMIC DNA]</scope>
    <source>
        <strain evidence="4">cv. Salinas</strain>
        <tissue evidence="3">Seedlings</tissue>
    </source>
</reference>
<gene>
    <name evidence="3" type="ORF">LSAT_V11C200063660</name>
</gene>
<keyword evidence="4" id="KW-1185">Reference proteome</keyword>
<evidence type="ECO:0000313" key="4">
    <source>
        <dbReference type="Proteomes" id="UP000235145"/>
    </source>
</evidence>
<feature type="compositionally biased region" description="Polar residues" evidence="1">
    <location>
        <begin position="34"/>
        <end position="48"/>
    </location>
</feature>
<feature type="region of interest" description="Disordered" evidence="1">
    <location>
        <begin position="34"/>
        <end position="59"/>
    </location>
</feature>
<dbReference type="Pfam" id="PF03108">
    <property type="entry name" value="DBD_Tnp_Mut"/>
    <property type="match status" value="1"/>
</dbReference>
<evidence type="ECO:0000259" key="2">
    <source>
        <dbReference type="Pfam" id="PF03108"/>
    </source>
</evidence>
<dbReference type="AlphaFoldDB" id="A0A9R1WK02"/>
<comment type="caution">
    <text evidence="3">The sequence shown here is derived from an EMBL/GenBank/DDBJ whole genome shotgun (WGS) entry which is preliminary data.</text>
</comment>
<accession>A0A9R1WK02</accession>
<dbReference type="Proteomes" id="UP000235145">
    <property type="component" value="Unassembled WGS sequence"/>
</dbReference>
<proteinExistence type="predicted"/>